<dbReference type="Proteomes" id="UP001152049">
    <property type="component" value="Unassembled WGS sequence"/>
</dbReference>
<dbReference type="Pfam" id="PF01494">
    <property type="entry name" value="FAD_binding_3"/>
    <property type="match status" value="1"/>
</dbReference>
<evidence type="ECO:0000256" key="6">
    <source>
        <dbReference type="ARBA" id="ARBA00022827"/>
    </source>
</evidence>
<evidence type="ECO:0000259" key="11">
    <source>
        <dbReference type="Pfam" id="PF01494"/>
    </source>
</evidence>
<keyword evidence="6" id="KW-0274">FAD</keyword>
<comment type="caution">
    <text evidence="12">The sequence shown here is derived from an EMBL/GenBank/DDBJ whole genome shotgun (WGS) entry which is preliminary data.</text>
</comment>
<keyword evidence="9" id="KW-0503">Monooxygenase</keyword>
<accession>A0A9W8RNI6</accession>
<evidence type="ECO:0000256" key="10">
    <source>
        <dbReference type="ARBA" id="ARBA00023136"/>
    </source>
</evidence>
<evidence type="ECO:0000256" key="4">
    <source>
        <dbReference type="ARBA" id="ARBA00022630"/>
    </source>
</evidence>
<dbReference type="InterPro" id="IPR050562">
    <property type="entry name" value="FAD_mOase_fung"/>
</dbReference>
<dbReference type="GO" id="GO:0016020">
    <property type="term" value="C:membrane"/>
    <property type="evidence" value="ECO:0007669"/>
    <property type="project" value="UniProtKB-SubCell"/>
</dbReference>
<protein>
    <recommendedName>
        <fullName evidence="11">FAD-binding domain-containing protein</fullName>
    </recommendedName>
</protein>
<proteinExistence type="inferred from homology"/>
<evidence type="ECO:0000256" key="9">
    <source>
        <dbReference type="ARBA" id="ARBA00023033"/>
    </source>
</evidence>
<sequence length="434" mass="49433">MAEFKVLIVGAGLNGLLAGLVLQRAGINFHILEKRNETDLNWGSSVCLWPQSVRLLDQLGLLQEAKELYFPIQKKCNLKRDGTVMSWSNMVENIGVYHGHPWMLFERGTLIKLLKRHIPELPERLSLDKEVTSINSKSDEVVVECADNSSYTATMLIGADGINGTARSFVKNSSALPTDRDVDKDFTTTFYGLYGHGGFLSSDLEYGVDYETHSEGFSSQLIVPSKERYFFLIYQKLDKPTHSRQRITVEMEEELVRKHGKTYLAPGVTFQQIWENKTWKYSAPLEEGVATKWFRDRVLLLGDSAHKMTPNIGFGVNTGWQSTVVLINILRPYLAEHPDPTTKDLTNLYAEFHSARRAQVKNDQKLSALATRLAVWDRLLWKFLDQYVLPLIDGDSLLAKHFTSRTVKKSVTLNWLSEPNFKEGPVRWDHKPVN</sequence>
<dbReference type="PANTHER" id="PTHR47356:SF2">
    <property type="entry name" value="FAD-BINDING DOMAIN-CONTAINING PROTEIN-RELATED"/>
    <property type="match status" value="1"/>
</dbReference>
<comment type="cofactor">
    <cofactor evidence="1">
        <name>FAD</name>
        <dbReference type="ChEBI" id="CHEBI:57692"/>
    </cofactor>
</comment>
<feature type="domain" description="FAD-binding" evidence="11">
    <location>
        <begin position="4"/>
        <end position="336"/>
    </location>
</feature>
<evidence type="ECO:0000256" key="2">
    <source>
        <dbReference type="ARBA" id="ARBA00004370"/>
    </source>
</evidence>
<dbReference type="AlphaFoldDB" id="A0A9W8RNI6"/>
<evidence type="ECO:0000313" key="13">
    <source>
        <dbReference type="Proteomes" id="UP001152049"/>
    </source>
</evidence>
<dbReference type="InterPro" id="IPR036188">
    <property type="entry name" value="FAD/NAD-bd_sf"/>
</dbReference>
<evidence type="ECO:0000256" key="1">
    <source>
        <dbReference type="ARBA" id="ARBA00001974"/>
    </source>
</evidence>
<name>A0A9W8RNI6_9HYPO</name>
<dbReference type="Gene3D" id="3.50.50.60">
    <property type="entry name" value="FAD/NAD(P)-binding domain"/>
    <property type="match status" value="1"/>
</dbReference>
<dbReference type="GO" id="GO:0004497">
    <property type="term" value="F:monooxygenase activity"/>
    <property type="evidence" value="ECO:0007669"/>
    <property type="project" value="UniProtKB-KW"/>
</dbReference>
<dbReference type="PANTHER" id="PTHR47356">
    <property type="entry name" value="FAD-DEPENDENT MONOOXYGENASE ASQG-RELATED"/>
    <property type="match status" value="1"/>
</dbReference>
<evidence type="ECO:0000256" key="7">
    <source>
        <dbReference type="ARBA" id="ARBA00022989"/>
    </source>
</evidence>
<keyword evidence="13" id="KW-1185">Reference proteome</keyword>
<dbReference type="SUPFAM" id="SSF51905">
    <property type="entry name" value="FAD/NAD(P)-binding domain"/>
    <property type="match status" value="1"/>
</dbReference>
<keyword evidence="10" id="KW-0472">Membrane</keyword>
<organism evidence="12 13">
    <name type="scientific">Fusarium torreyae</name>
    <dbReference type="NCBI Taxonomy" id="1237075"/>
    <lineage>
        <taxon>Eukaryota</taxon>
        <taxon>Fungi</taxon>
        <taxon>Dikarya</taxon>
        <taxon>Ascomycota</taxon>
        <taxon>Pezizomycotina</taxon>
        <taxon>Sordariomycetes</taxon>
        <taxon>Hypocreomycetidae</taxon>
        <taxon>Hypocreales</taxon>
        <taxon>Nectriaceae</taxon>
        <taxon>Fusarium</taxon>
    </lineage>
</organism>
<dbReference type="InterPro" id="IPR002938">
    <property type="entry name" value="FAD-bd"/>
</dbReference>
<keyword evidence="4" id="KW-0285">Flavoprotein</keyword>
<dbReference type="OrthoDB" id="2431938at2759"/>
<keyword evidence="8" id="KW-0560">Oxidoreductase</keyword>
<evidence type="ECO:0000256" key="3">
    <source>
        <dbReference type="ARBA" id="ARBA00007992"/>
    </source>
</evidence>
<dbReference type="GO" id="GO:0071949">
    <property type="term" value="F:FAD binding"/>
    <property type="evidence" value="ECO:0007669"/>
    <property type="project" value="InterPro"/>
</dbReference>
<dbReference type="EMBL" id="JAOQAZ010000031">
    <property type="protein sequence ID" value="KAJ4250236.1"/>
    <property type="molecule type" value="Genomic_DNA"/>
</dbReference>
<gene>
    <name evidence="12" type="ORF">NW762_012051</name>
</gene>
<evidence type="ECO:0000313" key="12">
    <source>
        <dbReference type="EMBL" id="KAJ4250236.1"/>
    </source>
</evidence>
<keyword evidence="7" id="KW-1133">Transmembrane helix</keyword>
<dbReference type="PRINTS" id="PR00420">
    <property type="entry name" value="RNGMNOXGNASE"/>
</dbReference>
<evidence type="ECO:0000256" key="8">
    <source>
        <dbReference type="ARBA" id="ARBA00023002"/>
    </source>
</evidence>
<comment type="similarity">
    <text evidence="3">Belongs to the paxM FAD-dependent monooxygenase family.</text>
</comment>
<comment type="subcellular location">
    <subcellularLocation>
        <location evidence="2">Membrane</location>
    </subcellularLocation>
</comment>
<reference evidence="12" key="1">
    <citation type="submission" date="2022-09" db="EMBL/GenBank/DDBJ databases">
        <title>Fusarium specimens isolated from Avocado Roots.</title>
        <authorList>
            <person name="Stajich J."/>
            <person name="Roper C."/>
            <person name="Heimlech-Rivalta G."/>
        </authorList>
    </citation>
    <scope>NUCLEOTIDE SEQUENCE</scope>
    <source>
        <strain evidence="12">CF00136</strain>
    </source>
</reference>
<keyword evidence="5" id="KW-0812">Transmembrane</keyword>
<evidence type="ECO:0000256" key="5">
    <source>
        <dbReference type="ARBA" id="ARBA00022692"/>
    </source>
</evidence>